<feature type="domain" description="DNA replication factor Cdt1 C-terminal" evidence="1">
    <location>
        <begin position="245"/>
        <end position="338"/>
    </location>
</feature>
<comment type="caution">
    <text evidence="2">The sequence shown here is derived from an EMBL/GenBank/DDBJ whole genome shotgun (WGS) entry which is preliminary data.</text>
</comment>
<keyword evidence="3" id="KW-1185">Reference proteome</keyword>
<dbReference type="InterPro" id="IPR032054">
    <property type="entry name" value="Cdt1_C"/>
</dbReference>
<proteinExistence type="predicted"/>
<dbReference type="OMA" id="YKLPQKP"/>
<dbReference type="EMBL" id="CAJJDP010000059">
    <property type="protein sequence ID" value="CAD8172491.1"/>
    <property type="molecule type" value="Genomic_DNA"/>
</dbReference>
<gene>
    <name evidence="2" type="ORF">POCTA_138.1.T0600141</name>
</gene>
<organism evidence="2 3">
    <name type="scientific">Paramecium octaurelia</name>
    <dbReference type="NCBI Taxonomy" id="43137"/>
    <lineage>
        <taxon>Eukaryota</taxon>
        <taxon>Sar</taxon>
        <taxon>Alveolata</taxon>
        <taxon>Ciliophora</taxon>
        <taxon>Intramacronucleata</taxon>
        <taxon>Oligohymenophorea</taxon>
        <taxon>Peniculida</taxon>
        <taxon>Parameciidae</taxon>
        <taxon>Paramecium</taxon>
    </lineage>
</organism>
<protein>
    <recommendedName>
        <fullName evidence="1">DNA replication factor Cdt1 C-terminal domain-containing protein</fullName>
    </recommendedName>
</protein>
<accession>A0A8S1V6V6</accession>
<dbReference type="OrthoDB" id="296876at2759"/>
<dbReference type="Pfam" id="PF16679">
    <property type="entry name" value="CDT1_C"/>
    <property type="match status" value="1"/>
</dbReference>
<evidence type="ECO:0000259" key="1">
    <source>
        <dbReference type="Pfam" id="PF16679"/>
    </source>
</evidence>
<dbReference type="Proteomes" id="UP000683925">
    <property type="component" value="Unassembled WGS sequence"/>
</dbReference>
<sequence length="360" mass="42456">MKNKNINAAPDLNQMLQKKVKLCEDSQCTTLFNENSNNVESFPTLSKIASKYLSRPSLRERFQLINETGNLQASKYYSLIQILSAIDTQLLFLKQRRESLFWPNIVKSCFDSTQLQVTTRQLLEILAVWQQCYIINWEKFEKQNGNYELLFKFPDKQLPNSQELNSRKEQFKEKLEAYLQINGDYIEPYKLPQKPSLCNPIIKQEKNQQVKNDCVQFNQFINISRIFQDKETSNESKPLSNVSQKLIDKLRERKLQEKQKQEESQDEKQLSSKKQQVLIATMLHQYYQQRDVSNMFFSNVLKYIHERNSNVLMSNEQIKTIITNLIQSVDNWLQLIDNSGGQILRLNKEIDLPNIINQLQ</sequence>
<dbReference type="AlphaFoldDB" id="A0A8S1V6V6"/>
<evidence type="ECO:0000313" key="3">
    <source>
        <dbReference type="Proteomes" id="UP000683925"/>
    </source>
</evidence>
<name>A0A8S1V6V6_PAROT</name>
<reference evidence="2" key="1">
    <citation type="submission" date="2021-01" db="EMBL/GenBank/DDBJ databases">
        <authorList>
            <consortium name="Genoscope - CEA"/>
            <person name="William W."/>
        </authorList>
    </citation>
    <scope>NUCLEOTIDE SEQUENCE</scope>
</reference>
<evidence type="ECO:0000313" key="2">
    <source>
        <dbReference type="EMBL" id="CAD8172491.1"/>
    </source>
</evidence>